<dbReference type="EMBL" id="BNJK01000001">
    <property type="protein sequence ID" value="GHO94933.1"/>
    <property type="molecule type" value="Genomic_DNA"/>
</dbReference>
<dbReference type="Proteomes" id="UP000597444">
    <property type="component" value="Unassembled WGS sequence"/>
</dbReference>
<comment type="similarity">
    <text evidence="6">Belongs to the precorrin methyltransferase family.</text>
</comment>
<dbReference type="Gene3D" id="3.40.1010.10">
    <property type="entry name" value="Cobalt-precorrin-4 Transmethylase, Domain 1"/>
    <property type="match status" value="1"/>
</dbReference>
<dbReference type="InterPro" id="IPR003043">
    <property type="entry name" value="Uropor_MeTrfase_CS"/>
</dbReference>
<dbReference type="FunFam" id="3.40.1010.10:FF:000001">
    <property type="entry name" value="Siroheme synthase"/>
    <property type="match status" value="1"/>
</dbReference>
<dbReference type="FunFam" id="3.30.950.10:FF:000001">
    <property type="entry name" value="Siroheme synthase"/>
    <property type="match status" value="1"/>
</dbReference>
<dbReference type="Gene3D" id="3.30.950.10">
    <property type="entry name" value="Methyltransferase, Cobalt-precorrin-4 Transmethylase, Domain 2"/>
    <property type="match status" value="1"/>
</dbReference>
<evidence type="ECO:0000256" key="4">
    <source>
        <dbReference type="ARBA" id="ARBA00022691"/>
    </source>
</evidence>
<keyword evidence="3 6" id="KW-0808">Transferase</keyword>
<evidence type="ECO:0000256" key="5">
    <source>
        <dbReference type="ARBA" id="ARBA00023244"/>
    </source>
</evidence>
<protein>
    <recommendedName>
        <fullName evidence="1">uroporphyrinogen-III C-methyltransferase</fullName>
        <ecNumber evidence="1">2.1.1.107</ecNumber>
    </recommendedName>
</protein>
<keyword evidence="10" id="KW-1185">Reference proteome</keyword>
<dbReference type="NCBIfam" id="TIGR01469">
    <property type="entry name" value="cobA_cysG_Cterm"/>
    <property type="match status" value="1"/>
</dbReference>
<evidence type="ECO:0000256" key="1">
    <source>
        <dbReference type="ARBA" id="ARBA00012162"/>
    </source>
</evidence>
<comment type="caution">
    <text evidence="9">The sequence shown here is derived from an EMBL/GenBank/DDBJ whole genome shotgun (WGS) entry which is preliminary data.</text>
</comment>
<dbReference type="InterPro" id="IPR050161">
    <property type="entry name" value="Siro_Cobalamin_biosynth"/>
</dbReference>
<dbReference type="SUPFAM" id="SSF53790">
    <property type="entry name" value="Tetrapyrrole methylase"/>
    <property type="match status" value="1"/>
</dbReference>
<keyword evidence="7" id="KW-0472">Membrane</keyword>
<evidence type="ECO:0000313" key="9">
    <source>
        <dbReference type="EMBL" id="GHO94933.1"/>
    </source>
</evidence>
<dbReference type="PANTHER" id="PTHR45790">
    <property type="entry name" value="SIROHEME SYNTHASE-RELATED"/>
    <property type="match status" value="1"/>
</dbReference>
<evidence type="ECO:0000256" key="2">
    <source>
        <dbReference type="ARBA" id="ARBA00022603"/>
    </source>
</evidence>
<keyword evidence="4" id="KW-0949">S-adenosyl-L-methionine</keyword>
<gene>
    <name evidence="9" type="ORF">KSF_049810</name>
</gene>
<feature type="domain" description="Tetrapyrrole methylase" evidence="8">
    <location>
        <begin position="26"/>
        <end position="238"/>
    </location>
</feature>
<dbReference type="EC" id="2.1.1.107" evidence="1"/>
<dbReference type="PANTHER" id="PTHR45790:SF3">
    <property type="entry name" value="S-ADENOSYL-L-METHIONINE-DEPENDENT UROPORPHYRINOGEN III METHYLTRANSFERASE, CHLOROPLASTIC"/>
    <property type="match status" value="1"/>
</dbReference>
<dbReference type="GO" id="GO:0032259">
    <property type="term" value="P:methylation"/>
    <property type="evidence" value="ECO:0007669"/>
    <property type="project" value="UniProtKB-KW"/>
</dbReference>
<organism evidence="9 10">
    <name type="scientific">Reticulibacter mediterranei</name>
    <dbReference type="NCBI Taxonomy" id="2778369"/>
    <lineage>
        <taxon>Bacteria</taxon>
        <taxon>Bacillati</taxon>
        <taxon>Chloroflexota</taxon>
        <taxon>Ktedonobacteria</taxon>
        <taxon>Ktedonobacterales</taxon>
        <taxon>Reticulibacteraceae</taxon>
        <taxon>Reticulibacter</taxon>
    </lineage>
</organism>
<evidence type="ECO:0000256" key="6">
    <source>
        <dbReference type="RuleBase" id="RU003960"/>
    </source>
</evidence>
<dbReference type="RefSeq" id="WP_220205640.1">
    <property type="nucleotide sequence ID" value="NZ_BNJK01000001.1"/>
</dbReference>
<dbReference type="CDD" id="cd11642">
    <property type="entry name" value="SUMT"/>
    <property type="match status" value="1"/>
</dbReference>
<evidence type="ECO:0000313" key="10">
    <source>
        <dbReference type="Proteomes" id="UP000597444"/>
    </source>
</evidence>
<accession>A0A8J3IM80</accession>
<dbReference type="PROSITE" id="PS00840">
    <property type="entry name" value="SUMT_2"/>
    <property type="match status" value="1"/>
</dbReference>
<dbReference type="PROSITE" id="PS00839">
    <property type="entry name" value="SUMT_1"/>
    <property type="match status" value="1"/>
</dbReference>
<reference evidence="9" key="1">
    <citation type="submission" date="2020-10" db="EMBL/GenBank/DDBJ databases">
        <title>Taxonomic study of unclassified bacteria belonging to the class Ktedonobacteria.</title>
        <authorList>
            <person name="Yabe S."/>
            <person name="Wang C.M."/>
            <person name="Zheng Y."/>
            <person name="Sakai Y."/>
            <person name="Cavaletti L."/>
            <person name="Monciardini P."/>
            <person name="Donadio S."/>
        </authorList>
    </citation>
    <scope>NUCLEOTIDE SEQUENCE</scope>
    <source>
        <strain evidence="9">ID150040</strain>
    </source>
</reference>
<dbReference type="InterPro" id="IPR000878">
    <property type="entry name" value="4pyrrol_Mease"/>
</dbReference>
<keyword evidence="7" id="KW-1133">Transmembrane helix</keyword>
<dbReference type="GO" id="GO:0019354">
    <property type="term" value="P:siroheme biosynthetic process"/>
    <property type="evidence" value="ECO:0007669"/>
    <property type="project" value="InterPro"/>
</dbReference>
<dbReference type="InterPro" id="IPR006366">
    <property type="entry name" value="CobA/CysG_C"/>
</dbReference>
<evidence type="ECO:0000256" key="7">
    <source>
        <dbReference type="SAM" id="Phobius"/>
    </source>
</evidence>
<dbReference type="GO" id="GO:0004851">
    <property type="term" value="F:uroporphyrin-III C-methyltransferase activity"/>
    <property type="evidence" value="ECO:0007669"/>
    <property type="project" value="UniProtKB-EC"/>
</dbReference>
<name>A0A8J3IM80_9CHLR</name>
<evidence type="ECO:0000256" key="3">
    <source>
        <dbReference type="ARBA" id="ARBA00022679"/>
    </source>
</evidence>
<keyword evidence="2 6" id="KW-0489">Methyltransferase</keyword>
<dbReference type="NCBIfam" id="NF004790">
    <property type="entry name" value="PRK06136.1"/>
    <property type="match status" value="1"/>
</dbReference>
<dbReference type="InterPro" id="IPR035996">
    <property type="entry name" value="4pyrrol_Methylase_sf"/>
</dbReference>
<feature type="transmembrane region" description="Helical" evidence="7">
    <location>
        <begin position="180"/>
        <end position="199"/>
    </location>
</feature>
<proteinExistence type="inferred from homology"/>
<dbReference type="AlphaFoldDB" id="A0A8J3IM80"/>
<dbReference type="InterPro" id="IPR014776">
    <property type="entry name" value="4pyrrole_Mease_sub2"/>
</dbReference>
<dbReference type="Pfam" id="PF00590">
    <property type="entry name" value="TP_methylase"/>
    <property type="match status" value="1"/>
</dbReference>
<dbReference type="InterPro" id="IPR014777">
    <property type="entry name" value="4pyrrole_Mease_sub1"/>
</dbReference>
<evidence type="ECO:0000259" key="8">
    <source>
        <dbReference type="Pfam" id="PF00590"/>
    </source>
</evidence>
<keyword evidence="7" id="KW-0812">Transmembrane</keyword>
<keyword evidence="5" id="KW-0627">Porphyrin biosynthesis</keyword>
<sequence>MTLQNEQHYTTIEDFHDLYEKPRRGKVYLIGAGPGDPELMTVKGLRCLRDADVVLYDRLISPLLLEETRPGAALMYVGKGPKNHSLPQEDINTLLITYARQGCTVARLKGGDPYIFGRGGEEAEALAEAGVPFEVVPGVSSAVAVPAYAGIPVTHRDHASSVTFVTGHEGCHDKEQAVNWAALAALGGTLVVLMGVTALPNFTRHLIEGGLSADTPAALIQEGTTENQRIVTGTVENIAQRAREEGLTSPALTVIGNVVSLSETLRNASTLLRQQEV</sequence>